<dbReference type="AlphaFoldDB" id="A0A0C9UIM3"/>
<feature type="domain" description="EamA" evidence="6">
    <location>
        <begin position="61"/>
        <end position="120"/>
    </location>
</feature>
<protein>
    <recommendedName>
        <fullName evidence="6">EamA domain-containing protein</fullName>
    </recommendedName>
</protein>
<evidence type="ECO:0000256" key="1">
    <source>
        <dbReference type="ARBA" id="ARBA00004141"/>
    </source>
</evidence>
<evidence type="ECO:0000256" key="2">
    <source>
        <dbReference type="ARBA" id="ARBA00022692"/>
    </source>
</evidence>
<dbReference type="OrthoDB" id="306876at2759"/>
<keyword evidence="8" id="KW-1185">Reference proteome</keyword>
<accession>A0A0C9UIM3</accession>
<dbReference type="SUPFAM" id="SSF103481">
    <property type="entry name" value="Multidrug resistance efflux transporter EmrE"/>
    <property type="match status" value="2"/>
</dbReference>
<feature type="transmembrane region" description="Helical" evidence="5">
    <location>
        <begin position="78"/>
        <end position="97"/>
    </location>
</feature>
<feature type="transmembrane region" description="Helical" evidence="5">
    <location>
        <begin position="106"/>
        <end position="126"/>
    </location>
</feature>
<dbReference type="InterPro" id="IPR000620">
    <property type="entry name" value="EamA_dom"/>
</dbReference>
<feature type="transmembrane region" description="Helical" evidence="5">
    <location>
        <begin position="152"/>
        <end position="171"/>
    </location>
</feature>
<sequence length="337" mass="36582">MNISARPIVLPPTPATAIFNGVSTSYTWGERLKRLRSFVIELYLNNDMRKIPHPILGPPGIRYLLVFRGVSGISLSDAIVLTFLSPTTTAIAGCLLLHEKISRREVLAGLLSLLGVILIARPQSLFGKHNGGNTSSDETSDIPLEATATQRLAVGMAMLGVMGATGAYVTLRAIGIRAHTMHSLTFFSSYSAIVSTIGMFALRIKPVIPTQWAWCELLFAISIYGFLVLLVLGLQRETASRGALSFYVQVIFAPVFERIVFKTLPSYLSILGTVIIMGSAIYIAVGTQHADDLEVQEFTEEESFTNLQEVLESSTEPGSTPIKKLGPMPVPVAPGRF</sequence>
<evidence type="ECO:0000313" key="8">
    <source>
        <dbReference type="Proteomes" id="UP000054279"/>
    </source>
</evidence>
<dbReference type="EMBL" id="KN837435">
    <property type="protein sequence ID" value="KIJ25080.1"/>
    <property type="molecule type" value="Genomic_DNA"/>
</dbReference>
<gene>
    <name evidence="7" type="ORF">M422DRAFT_38929</name>
</gene>
<dbReference type="InterPro" id="IPR037185">
    <property type="entry name" value="EmrE-like"/>
</dbReference>
<dbReference type="Pfam" id="PF00892">
    <property type="entry name" value="EamA"/>
    <property type="match status" value="2"/>
</dbReference>
<feature type="domain" description="EamA" evidence="6">
    <location>
        <begin position="158"/>
        <end position="283"/>
    </location>
</feature>
<comment type="subcellular location">
    <subcellularLocation>
        <location evidence="1">Membrane</location>
        <topology evidence="1">Multi-pass membrane protein</topology>
    </subcellularLocation>
</comment>
<evidence type="ECO:0000256" key="5">
    <source>
        <dbReference type="SAM" id="Phobius"/>
    </source>
</evidence>
<evidence type="ECO:0000256" key="3">
    <source>
        <dbReference type="ARBA" id="ARBA00022989"/>
    </source>
</evidence>
<keyword evidence="2 5" id="KW-0812">Transmembrane</keyword>
<evidence type="ECO:0000259" key="6">
    <source>
        <dbReference type="Pfam" id="PF00892"/>
    </source>
</evidence>
<dbReference type="PANTHER" id="PTHR22911:SF6">
    <property type="entry name" value="SOLUTE CARRIER FAMILY 35 MEMBER G1"/>
    <property type="match status" value="1"/>
</dbReference>
<proteinExistence type="predicted"/>
<dbReference type="HOGENOM" id="CLU_032828_4_0_1"/>
<dbReference type="Proteomes" id="UP000054279">
    <property type="component" value="Unassembled WGS sequence"/>
</dbReference>
<feature type="transmembrane region" description="Helical" evidence="5">
    <location>
        <begin position="183"/>
        <end position="205"/>
    </location>
</feature>
<reference evidence="7 8" key="1">
    <citation type="submission" date="2014-06" db="EMBL/GenBank/DDBJ databases">
        <title>Evolutionary Origins and Diversification of the Mycorrhizal Mutualists.</title>
        <authorList>
            <consortium name="DOE Joint Genome Institute"/>
            <consortium name="Mycorrhizal Genomics Consortium"/>
            <person name="Kohler A."/>
            <person name="Kuo A."/>
            <person name="Nagy L.G."/>
            <person name="Floudas D."/>
            <person name="Copeland A."/>
            <person name="Barry K.W."/>
            <person name="Cichocki N."/>
            <person name="Veneault-Fourrey C."/>
            <person name="LaButti K."/>
            <person name="Lindquist E.A."/>
            <person name="Lipzen A."/>
            <person name="Lundell T."/>
            <person name="Morin E."/>
            <person name="Murat C."/>
            <person name="Riley R."/>
            <person name="Ohm R."/>
            <person name="Sun H."/>
            <person name="Tunlid A."/>
            <person name="Henrissat B."/>
            <person name="Grigoriev I.V."/>
            <person name="Hibbett D.S."/>
            <person name="Martin F."/>
        </authorList>
    </citation>
    <scope>NUCLEOTIDE SEQUENCE [LARGE SCALE GENOMIC DNA]</scope>
    <source>
        <strain evidence="7 8">SS14</strain>
    </source>
</reference>
<evidence type="ECO:0000313" key="7">
    <source>
        <dbReference type="EMBL" id="KIJ25080.1"/>
    </source>
</evidence>
<feature type="transmembrane region" description="Helical" evidence="5">
    <location>
        <begin position="211"/>
        <end position="232"/>
    </location>
</feature>
<feature type="transmembrane region" description="Helical" evidence="5">
    <location>
        <begin position="267"/>
        <end position="285"/>
    </location>
</feature>
<dbReference type="GO" id="GO:0016020">
    <property type="term" value="C:membrane"/>
    <property type="evidence" value="ECO:0007669"/>
    <property type="project" value="UniProtKB-SubCell"/>
</dbReference>
<evidence type="ECO:0000256" key="4">
    <source>
        <dbReference type="ARBA" id="ARBA00023136"/>
    </source>
</evidence>
<keyword evidence="4 5" id="KW-0472">Membrane</keyword>
<name>A0A0C9UIM3_SPHS4</name>
<organism evidence="7 8">
    <name type="scientific">Sphaerobolus stellatus (strain SS14)</name>
    <dbReference type="NCBI Taxonomy" id="990650"/>
    <lineage>
        <taxon>Eukaryota</taxon>
        <taxon>Fungi</taxon>
        <taxon>Dikarya</taxon>
        <taxon>Basidiomycota</taxon>
        <taxon>Agaricomycotina</taxon>
        <taxon>Agaricomycetes</taxon>
        <taxon>Phallomycetidae</taxon>
        <taxon>Geastrales</taxon>
        <taxon>Sphaerobolaceae</taxon>
        <taxon>Sphaerobolus</taxon>
    </lineage>
</organism>
<dbReference type="PANTHER" id="PTHR22911">
    <property type="entry name" value="ACYL-MALONYL CONDENSING ENZYME-RELATED"/>
    <property type="match status" value="1"/>
</dbReference>
<keyword evidence="3 5" id="KW-1133">Transmembrane helix</keyword>